<keyword evidence="1" id="KW-0238">DNA-binding</keyword>
<reference evidence="4" key="1">
    <citation type="submission" date="2011-02" db="EMBL/GenBank/DDBJ databases">
        <title>The complete sequence of chromosome of Deinococcus proteolyticus DSM 20540.</title>
        <authorList>
            <consortium name="US DOE Joint Genome Institute (JGI-PGF)"/>
            <person name="Lucas S."/>
            <person name="Copeland A."/>
            <person name="Lapidus A."/>
            <person name="Bruce D."/>
            <person name="Goodwin L."/>
            <person name="Pitluck S."/>
            <person name="Kyrpides N."/>
            <person name="Mavromatis K."/>
            <person name="Pagani I."/>
            <person name="Ivanova N."/>
            <person name="Ovchinnikova G."/>
            <person name="Zeytun A."/>
            <person name="Detter J.C."/>
            <person name="Han C."/>
            <person name="Land M."/>
            <person name="Hauser L."/>
            <person name="Markowitz V."/>
            <person name="Cheng J.-F."/>
            <person name="Hugenholtz P."/>
            <person name="Woyke T."/>
            <person name="Wu D."/>
            <person name="Pukall R."/>
            <person name="Steenblock K."/>
            <person name="Brambilla E."/>
            <person name="Klenk H.-P."/>
            <person name="Eisen J.A."/>
        </authorList>
    </citation>
    <scope>NUCLEOTIDE SEQUENCE [LARGE SCALE GENOMIC DNA]</scope>
    <source>
        <strain evidence="4">ATCC 35074 / DSM 20540 / JCM 6276 / NBRC 101906 / NCIMB 13154 / VKM Ac-1939 / CCM 2703 / MRP</strain>
    </source>
</reference>
<dbReference type="PROSITE" id="PS51740">
    <property type="entry name" value="SPOVT_ABRB"/>
    <property type="match status" value="1"/>
</dbReference>
<keyword evidence="4" id="KW-1185">Reference proteome</keyword>
<dbReference type="GO" id="GO:0003677">
    <property type="term" value="F:DNA binding"/>
    <property type="evidence" value="ECO:0007669"/>
    <property type="project" value="UniProtKB-UniRule"/>
</dbReference>
<dbReference type="Gene3D" id="2.10.260.10">
    <property type="match status" value="1"/>
</dbReference>
<accession>F0RKP6</accession>
<feature type="domain" description="SpoVT-AbrB" evidence="2">
    <location>
        <begin position="18"/>
        <end position="63"/>
    </location>
</feature>
<dbReference type="NCBIfam" id="TIGR01439">
    <property type="entry name" value="lp_hng_hel_AbrB"/>
    <property type="match status" value="1"/>
</dbReference>
<evidence type="ECO:0000313" key="3">
    <source>
        <dbReference type="EMBL" id="ADY26758.1"/>
    </source>
</evidence>
<dbReference type="KEGG" id="dpt:Deipr_1620"/>
<dbReference type="Proteomes" id="UP000007718">
    <property type="component" value="Chromosome"/>
</dbReference>
<name>F0RKP6_DEIPM</name>
<dbReference type="AlphaFoldDB" id="F0RKP6"/>
<dbReference type="SUPFAM" id="SSF89447">
    <property type="entry name" value="AbrB/MazE/MraZ-like"/>
    <property type="match status" value="1"/>
</dbReference>
<protein>
    <submittedName>
        <fullName evidence="3">Transcriptional regulator, AbrB family</fullName>
    </submittedName>
</protein>
<dbReference type="STRING" id="693977.Deipr_1620"/>
<dbReference type="HOGENOM" id="CLU_2232176_0_0_0"/>
<dbReference type="InterPro" id="IPR007159">
    <property type="entry name" value="SpoVT-AbrB_dom"/>
</dbReference>
<dbReference type="SMART" id="SM00966">
    <property type="entry name" value="SpoVT_AbrB"/>
    <property type="match status" value="1"/>
</dbReference>
<gene>
    <name evidence="3" type="ordered locus">Deipr_1620</name>
</gene>
<dbReference type="EMBL" id="CP002536">
    <property type="protein sequence ID" value="ADY26758.1"/>
    <property type="molecule type" value="Genomic_DNA"/>
</dbReference>
<reference evidence="3 4" key="2">
    <citation type="journal article" date="2012" name="Stand. Genomic Sci.">
        <title>Complete genome sequence of the orange-red pigmented, radioresistant Deinococcus proteolyticus type strain (MRP(T)).</title>
        <authorList>
            <person name="Copeland A."/>
            <person name="Zeytun A."/>
            <person name="Yassawong M."/>
            <person name="Nolan M."/>
            <person name="Lucas S."/>
            <person name="Hammon N."/>
            <person name="Deshpande S."/>
            <person name="Cheng J.F."/>
            <person name="Han C."/>
            <person name="Tapia R."/>
            <person name="Goodwin L.A."/>
            <person name="Pitluck S."/>
            <person name="Mavromatis K."/>
            <person name="Liolios K."/>
            <person name="Pagani I."/>
            <person name="Ivanova N."/>
            <person name="Mikhailova N."/>
            <person name="Pati A."/>
            <person name="Chen A."/>
            <person name="Palaniappan K."/>
            <person name="Land M."/>
            <person name="Hauser L."/>
            <person name="Jeffries C.D."/>
            <person name="Brambilla E.M."/>
            <person name="Rohde M."/>
            <person name="Sikorski J."/>
            <person name="Pukall R."/>
            <person name="Goker M."/>
            <person name="Detter J.C."/>
            <person name="Woyke T."/>
            <person name="Bristow J."/>
            <person name="Eisen J.A."/>
            <person name="Markowitz V."/>
            <person name="Hugenholtz P."/>
            <person name="Kyrpides N.C."/>
            <person name="Klenk H.P."/>
            <person name="Lapidus A."/>
        </authorList>
    </citation>
    <scope>NUCLEOTIDE SEQUENCE [LARGE SCALE GENOMIC DNA]</scope>
    <source>
        <strain evidence="4">ATCC 35074 / DSM 20540 / JCM 6276 / NBRC 101906 / NCIMB 13154 / VKM Ac-1939 / CCM 2703 / MRP</strain>
    </source>
</reference>
<dbReference type="OrthoDB" id="33406at2"/>
<evidence type="ECO:0000256" key="1">
    <source>
        <dbReference type="PROSITE-ProRule" id="PRU01076"/>
    </source>
</evidence>
<organism evidence="3 4">
    <name type="scientific">Deinococcus proteolyticus (strain ATCC 35074 / DSM 20540 / JCM 6276 / NBRC 101906 / NCIMB 13154 / VKM Ac-1939 / CCM 2703 / MRP)</name>
    <dbReference type="NCBI Taxonomy" id="693977"/>
    <lineage>
        <taxon>Bacteria</taxon>
        <taxon>Thermotogati</taxon>
        <taxon>Deinococcota</taxon>
        <taxon>Deinococci</taxon>
        <taxon>Deinococcales</taxon>
        <taxon>Deinococcaceae</taxon>
        <taxon>Deinococcus</taxon>
    </lineage>
</organism>
<proteinExistence type="predicted"/>
<evidence type="ECO:0000259" key="2">
    <source>
        <dbReference type="PROSITE" id="PS51740"/>
    </source>
</evidence>
<dbReference type="InterPro" id="IPR037914">
    <property type="entry name" value="SpoVT-AbrB_sf"/>
</dbReference>
<evidence type="ECO:0000313" key="4">
    <source>
        <dbReference type="Proteomes" id="UP000007718"/>
    </source>
</evidence>
<sequence length="105" mass="11852">MRHILPKCYTFAMIQTAPFTLQIDKFGRVVIPKKVREALGVREGGTLEATVSGGELTLKGESPRYRIELGEDGWPLIHTEGMTAADFENIDYRDDRTPEELAAWK</sequence>
<dbReference type="Pfam" id="PF04014">
    <property type="entry name" value="MazE_antitoxin"/>
    <property type="match status" value="1"/>
</dbReference>